<evidence type="ECO:0000313" key="3">
    <source>
        <dbReference type="Proteomes" id="UP001190700"/>
    </source>
</evidence>
<reference evidence="2 3" key="1">
    <citation type="journal article" date="2015" name="Genome Biol. Evol.">
        <title>Comparative Genomics of a Bacterivorous Green Alga Reveals Evolutionary Causalities and Consequences of Phago-Mixotrophic Mode of Nutrition.</title>
        <authorList>
            <person name="Burns J.A."/>
            <person name="Paasch A."/>
            <person name="Narechania A."/>
            <person name="Kim E."/>
        </authorList>
    </citation>
    <scope>NUCLEOTIDE SEQUENCE [LARGE SCALE GENOMIC DNA]</scope>
    <source>
        <strain evidence="2 3">PLY_AMNH</strain>
    </source>
</reference>
<comment type="caution">
    <text evidence="2">The sequence shown here is derived from an EMBL/GenBank/DDBJ whole genome shotgun (WGS) entry which is preliminary data.</text>
</comment>
<sequence length="543" mass="59946">LLGDHFVYMLETCKRNVLTPNATILPAAATVYCMGVEAYTTEIRGFDFAPFNKYRWAKSYEAVHLADVPHRRLTKPKKVFEYFFDGRRKNYSRENVMKLECTAPGYMNAVCFWFDLHLDEEETITTAPAGIGKGGVVEDDEDSVEAWEVEAKLHEAVARYKAMLAANPRTQLGEQQTRRELAEEEAREGEAARILDTEGGCHGEEAAARCGSDRGGGFMPSATFDGLREGYFFTTGCRGLGYYLDPAHSDYPKRQAELEEDGGGAPLVPPVPDAGTGSDQPCGFEAALRFEGARAGRFFARGCSGLGYYLDPRTPQYGELLEEARHSQLTAGQPNASGSPRPTTDTDLDTGRGTGVAPVGTDHTQRELGEPLSGGGGKQMVEQAEEDSDNCEERPRHYWAQALQYLERGVQVQAGKKVSLLAKRDGAKISFSLKEGVGNWVGKSPWLIEWGGGASVESPHFQRVHYCQLLVSDFLMRLKCKRFPPIEKDMKMILAHCGSLFLDPQVLADVYHEFVILELVHGRPEFSPGASLEAFTKRALTVC</sequence>
<dbReference type="InterPro" id="IPR029063">
    <property type="entry name" value="SAM-dependent_MTases_sf"/>
</dbReference>
<evidence type="ECO:0000313" key="2">
    <source>
        <dbReference type="EMBL" id="KAK3256231.1"/>
    </source>
</evidence>
<proteinExistence type="predicted"/>
<feature type="compositionally biased region" description="Polar residues" evidence="1">
    <location>
        <begin position="327"/>
        <end position="342"/>
    </location>
</feature>
<feature type="non-terminal residue" evidence="2">
    <location>
        <position position="1"/>
    </location>
</feature>
<evidence type="ECO:0000256" key="1">
    <source>
        <dbReference type="SAM" id="MobiDB-lite"/>
    </source>
</evidence>
<dbReference type="EMBL" id="LGRX02021858">
    <property type="protein sequence ID" value="KAK3256231.1"/>
    <property type="molecule type" value="Genomic_DNA"/>
</dbReference>
<dbReference type="Gene3D" id="2.70.160.11">
    <property type="entry name" value="Hnrnp arginine n-methyltransferase1"/>
    <property type="match status" value="2"/>
</dbReference>
<dbReference type="SUPFAM" id="SSF53335">
    <property type="entry name" value="S-adenosyl-L-methionine-dependent methyltransferases"/>
    <property type="match status" value="1"/>
</dbReference>
<dbReference type="Proteomes" id="UP001190700">
    <property type="component" value="Unassembled WGS sequence"/>
</dbReference>
<organism evidence="2 3">
    <name type="scientific">Cymbomonas tetramitiformis</name>
    <dbReference type="NCBI Taxonomy" id="36881"/>
    <lineage>
        <taxon>Eukaryota</taxon>
        <taxon>Viridiplantae</taxon>
        <taxon>Chlorophyta</taxon>
        <taxon>Pyramimonadophyceae</taxon>
        <taxon>Pyramimonadales</taxon>
        <taxon>Pyramimonadaceae</taxon>
        <taxon>Cymbomonas</taxon>
    </lineage>
</organism>
<gene>
    <name evidence="2" type="ORF">CYMTET_34622</name>
</gene>
<feature type="region of interest" description="Disordered" evidence="1">
    <location>
        <begin position="327"/>
        <end position="391"/>
    </location>
</feature>
<protein>
    <submittedName>
        <fullName evidence="2">Uncharacterized protein</fullName>
    </submittedName>
</protein>
<accession>A0AAE0KPP3</accession>
<keyword evidence="3" id="KW-1185">Reference proteome</keyword>
<dbReference type="AlphaFoldDB" id="A0AAE0KPP3"/>
<name>A0AAE0KPP3_9CHLO</name>
<feature type="region of interest" description="Disordered" evidence="1">
    <location>
        <begin position="255"/>
        <end position="278"/>
    </location>
</feature>